<keyword evidence="3" id="KW-0677">Repeat</keyword>
<evidence type="ECO:0000256" key="6">
    <source>
        <dbReference type="ARBA" id="ARBA00022840"/>
    </source>
</evidence>
<dbReference type="GO" id="GO:0006952">
    <property type="term" value="P:defense response"/>
    <property type="evidence" value="ECO:0007669"/>
    <property type="project" value="UniProtKB-KW"/>
</dbReference>
<dbReference type="SUPFAM" id="SSF52540">
    <property type="entry name" value="P-loop containing nucleoside triphosphate hydrolases"/>
    <property type="match status" value="1"/>
</dbReference>
<dbReference type="InterPro" id="IPR032675">
    <property type="entry name" value="LRR_dom_sf"/>
</dbReference>
<dbReference type="PANTHER" id="PTHR33463:SF220">
    <property type="entry name" value="NB-ARC DOMAIN-CONTAINING PROTEIN"/>
    <property type="match status" value="1"/>
</dbReference>
<dbReference type="SMART" id="SM00369">
    <property type="entry name" value="LRR_TYP"/>
    <property type="match status" value="2"/>
</dbReference>
<dbReference type="Pfam" id="PF13855">
    <property type="entry name" value="LRR_8"/>
    <property type="match status" value="1"/>
</dbReference>
<dbReference type="PRINTS" id="PR00364">
    <property type="entry name" value="DISEASERSIST"/>
</dbReference>
<dbReference type="Pfam" id="PF23559">
    <property type="entry name" value="WHD_DRP"/>
    <property type="match status" value="1"/>
</dbReference>
<evidence type="ECO:0000256" key="4">
    <source>
        <dbReference type="ARBA" id="ARBA00022741"/>
    </source>
</evidence>
<dbReference type="FunFam" id="3.40.50.300:FF:001091">
    <property type="entry name" value="Probable disease resistance protein At1g61300"/>
    <property type="match status" value="1"/>
</dbReference>
<protein>
    <submittedName>
        <fullName evidence="9">Cc-nbs-lrr resistance protein, putative</fullName>
    </submittedName>
</protein>
<organism evidence="9 10">
    <name type="scientific">Theobroma cacao</name>
    <name type="common">Cacao</name>
    <name type="synonym">Cocoa</name>
    <dbReference type="NCBI Taxonomy" id="3641"/>
    <lineage>
        <taxon>Eukaryota</taxon>
        <taxon>Viridiplantae</taxon>
        <taxon>Streptophyta</taxon>
        <taxon>Embryophyta</taxon>
        <taxon>Tracheophyta</taxon>
        <taxon>Spermatophyta</taxon>
        <taxon>Magnoliopsida</taxon>
        <taxon>eudicotyledons</taxon>
        <taxon>Gunneridae</taxon>
        <taxon>Pentapetalae</taxon>
        <taxon>rosids</taxon>
        <taxon>malvids</taxon>
        <taxon>Malvales</taxon>
        <taxon>Malvaceae</taxon>
        <taxon>Byttnerioideae</taxon>
        <taxon>Theobroma</taxon>
    </lineage>
</organism>
<gene>
    <name evidence="9" type="ORF">TCM_026954</name>
</gene>
<dbReference type="FunFam" id="1.10.10.10:FF:000322">
    <property type="entry name" value="Probable disease resistance protein At1g63360"/>
    <property type="match status" value="1"/>
</dbReference>
<dbReference type="InterPro" id="IPR036388">
    <property type="entry name" value="WH-like_DNA-bd_sf"/>
</dbReference>
<dbReference type="GO" id="GO:0005524">
    <property type="term" value="F:ATP binding"/>
    <property type="evidence" value="ECO:0007669"/>
    <property type="project" value="UniProtKB-KW"/>
</dbReference>
<dbReference type="InterPro" id="IPR027417">
    <property type="entry name" value="P-loop_NTPase"/>
</dbReference>
<accession>A0A061G7M5</accession>
<dbReference type="InterPro" id="IPR001611">
    <property type="entry name" value="Leu-rich_rpt"/>
</dbReference>
<dbReference type="Gene3D" id="3.80.10.10">
    <property type="entry name" value="Ribonuclease Inhibitor"/>
    <property type="match status" value="1"/>
</dbReference>
<feature type="domain" description="NB-ARC" evidence="7">
    <location>
        <begin position="159"/>
        <end position="329"/>
    </location>
</feature>
<dbReference type="eggNOG" id="KOG4658">
    <property type="taxonomic scope" value="Eukaryota"/>
</dbReference>
<dbReference type="InterPro" id="IPR042197">
    <property type="entry name" value="Apaf_helical"/>
</dbReference>
<dbReference type="InterPro" id="IPR003591">
    <property type="entry name" value="Leu-rich_rpt_typical-subtyp"/>
</dbReference>
<dbReference type="InterPro" id="IPR058922">
    <property type="entry name" value="WHD_DRP"/>
</dbReference>
<evidence type="ECO:0000256" key="2">
    <source>
        <dbReference type="ARBA" id="ARBA00022614"/>
    </source>
</evidence>
<dbReference type="Gramene" id="EOY25571">
    <property type="protein sequence ID" value="EOY25571"/>
    <property type="gene ID" value="TCM_026954"/>
</dbReference>
<dbReference type="InParanoid" id="A0A061G7M5"/>
<dbReference type="Gene3D" id="1.10.8.430">
    <property type="entry name" value="Helical domain of apoptotic protease-activating factors"/>
    <property type="match status" value="1"/>
</dbReference>
<keyword evidence="4" id="KW-0547">Nucleotide-binding</keyword>
<dbReference type="AlphaFoldDB" id="A0A061G7M5"/>
<dbReference type="Pfam" id="PF00931">
    <property type="entry name" value="NB-ARC"/>
    <property type="match status" value="1"/>
</dbReference>
<name>A0A061G7M5_THECC</name>
<dbReference type="Gene3D" id="1.10.10.10">
    <property type="entry name" value="Winged helix-like DNA-binding domain superfamily/Winged helix DNA-binding domain"/>
    <property type="match status" value="1"/>
</dbReference>
<dbReference type="Gene3D" id="3.40.50.300">
    <property type="entry name" value="P-loop containing nucleotide triphosphate hydrolases"/>
    <property type="match status" value="1"/>
</dbReference>
<evidence type="ECO:0000313" key="10">
    <source>
        <dbReference type="Proteomes" id="UP000026915"/>
    </source>
</evidence>
<dbReference type="FunFam" id="1.10.8.430:FF:000003">
    <property type="entry name" value="Probable disease resistance protein At5g66910"/>
    <property type="match status" value="1"/>
</dbReference>
<dbReference type="HOGENOM" id="CLU_000427_4_0_1"/>
<sequence>MGNLCSVSCSMKDTVSRFWDCVAGQVSYTIKLEDNLKALSVEGAKLKARRDDVNRRVDLAEQQRMKPLNEVQLWLSSVQTAEAEAEVLIKDCPQQIQQLCFAGCFSKNCKSSYNFPEQVSSQLAEIVYLKNAGVFESVAENELAVQVDVRPAGSTVGLERTFDEVWRLLEQNNVGSIGLHGLGGVGKTTLLTQINNKLSNELIGYDVVIWLVVSKDHNIETVQEKIGEKVGLSRGGTWKNKSFDEKAVEIWRVLSGKKFVLLLDDVWERVDLIKVGIPESDQKNGSKLIFTTRSLDICGQMGAHKVIQVECLSKDEAWKLFEEKVGEETIDSHPDIRELAKQVADECEGLPLALITIGRAMAYSTMPKHWEYAIKVLKEFSHKLVSMDEEVYSRLKFSYDSLPKDTMRSCLLYCSLYPEDFEIPIDELKDYWFCEGFLDEFDNIIDARMQGEDIINSLVNACLLERCKGLAKCVKMHDVIRDMTLWIACECEAPENRFFIKTGIRSIKALDVENWKGVRMSLMYSQIKKLRGTPTCPNLQTLFLNGNRLEVISDGFFQFMRNLRVLNLSSNQYLYELPQGISELVSLECLDLRWTCIIELPIQLNKLSKLKYLDLMRTYRLIKIPRELICKFLKLQIFKIFSDSICKTDINSLIEELKCLQHLNVLWIEIRTDFALESLLSCHHLRGCTEGLCLGGWTGTKVLSVLFLENMERLENLEITECGSIEEMVTRNIEKELGERRMIQTSSLSPTNSNTITPRFHALSKISIFNCPKLRNLTWLIFAPNLTQLKVGLCLRMEEIISEVSEVANVVGISNPSPFAKLERLHLQTLFDLKSIYWDALPFPCLTDIIVLNCPELKKLPLNCDSAKGNQISIVGSEDWWKEVQWKDEVTRSTFLPSFKLPSRGKELDWKDEANLNAFNILF</sequence>
<keyword evidence="2" id="KW-0433">Leucine-rich repeat</keyword>
<dbReference type="FunCoup" id="A0A061G7M5">
    <property type="interactions" value="1165"/>
</dbReference>
<evidence type="ECO:0000256" key="5">
    <source>
        <dbReference type="ARBA" id="ARBA00022821"/>
    </source>
</evidence>
<dbReference type="PANTHER" id="PTHR33463">
    <property type="entry name" value="NB-ARC DOMAIN-CONTAINING PROTEIN-RELATED"/>
    <property type="match status" value="1"/>
</dbReference>
<feature type="domain" description="Disease resistance protein winged helix" evidence="8">
    <location>
        <begin position="416"/>
        <end position="483"/>
    </location>
</feature>
<dbReference type="EMBL" id="CM001884">
    <property type="protein sequence ID" value="EOY25571.1"/>
    <property type="molecule type" value="Genomic_DNA"/>
</dbReference>
<dbReference type="PROSITE" id="PS51450">
    <property type="entry name" value="LRR"/>
    <property type="match status" value="1"/>
</dbReference>
<dbReference type="SUPFAM" id="SSF52058">
    <property type="entry name" value="L domain-like"/>
    <property type="match status" value="1"/>
</dbReference>
<evidence type="ECO:0000259" key="8">
    <source>
        <dbReference type="Pfam" id="PF23559"/>
    </source>
</evidence>
<proteinExistence type="inferred from homology"/>
<dbReference type="InterPro" id="IPR050905">
    <property type="entry name" value="Plant_NBS-LRR"/>
</dbReference>
<dbReference type="GO" id="GO:0043531">
    <property type="term" value="F:ADP binding"/>
    <property type="evidence" value="ECO:0007669"/>
    <property type="project" value="InterPro"/>
</dbReference>
<dbReference type="InterPro" id="IPR002182">
    <property type="entry name" value="NB-ARC"/>
</dbReference>
<evidence type="ECO:0000256" key="3">
    <source>
        <dbReference type="ARBA" id="ARBA00022737"/>
    </source>
</evidence>
<keyword evidence="5" id="KW-0611">Plant defense</keyword>
<evidence type="ECO:0000313" key="9">
    <source>
        <dbReference type="EMBL" id="EOY25571.1"/>
    </source>
</evidence>
<dbReference type="OMA" id="PRELICK"/>
<comment type="similarity">
    <text evidence="1">Belongs to the disease resistance NB-LRR family.</text>
</comment>
<keyword evidence="6" id="KW-0067">ATP-binding</keyword>
<evidence type="ECO:0000256" key="1">
    <source>
        <dbReference type="ARBA" id="ARBA00008894"/>
    </source>
</evidence>
<keyword evidence="10" id="KW-1185">Reference proteome</keyword>
<dbReference type="Proteomes" id="UP000026915">
    <property type="component" value="Chromosome 6"/>
</dbReference>
<evidence type="ECO:0000259" key="7">
    <source>
        <dbReference type="Pfam" id="PF00931"/>
    </source>
</evidence>
<reference evidence="9 10" key="1">
    <citation type="journal article" date="2013" name="Genome Biol.">
        <title>The genome sequence of the most widely cultivated cacao type and its use to identify candidate genes regulating pod color.</title>
        <authorList>
            <person name="Motamayor J.C."/>
            <person name="Mockaitis K."/>
            <person name="Schmutz J."/>
            <person name="Haiminen N."/>
            <person name="Iii D.L."/>
            <person name="Cornejo O."/>
            <person name="Findley S.D."/>
            <person name="Zheng P."/>
            <person name="Utro F."/>
            <person name="Royaert S."/>
            <person name="Saski C."/>
            <person name="Jenkins J."/>
            <person name="Podicheti R."/>
            <person name="Zhao M."/>
            <person name="Scheffler B.E."/>
            <person name="Stack J.C."/>
            <person name="Feltus F.A."/>
            <person name="Mustiga G.M."/>
            <person name="Amores F."/>
            <person name="Phillips W."/>
            <person name="Marelli J.P."/>
            <person name="May G.D."/>
            <person name="Shapiro H."/>
            <person name="Ma J."/>
            <person name="Bustamante C.D."/>
            <person name="Schnell R.J."/>
            <person name="Main D."/>
            <person name="Gilbert D."/>
            <person name="Parida L."/>
            <person name="Kuhn D.N."/>
        </authorList>
    </citation>
    <scope>NUCLEOTIDE SEQUENCE [LARGE SCALE GENOMIC DNA]</scope>
    <source>
        <strain evidence="10">cv. Matina 1-6</strain>
    </source>
</reference>